<feature type="chain" id="PRO_5032294367" description="Lipocalin-like domain-containing protein" evidence="1">
    <location>
        <begin position="23"/>
        <end position="174"/>
    </location>
</feature>
<keyword evidence="1" id="KW-0732">Signal</keyword>
<dbReference type="Proteomes" id="UP000555103">
    <property type="component" value="Unassembled WGS sequence"/>
</dbReference>
<gene>
    <name evidence="2" type="ORF">GGR21_002068</name>
</gene>
<evidence type="ECO:0008006" key="4">
    <source>
        <dbReference type="Google" id="ProtNLM"/>
    </source>
</evidence>
<dbReference type="PROSITE" id="PS51257">
    <property type="entry name" value="PROKAR_LIPOPROTEIN"/>
    <property type="match status" value="1"/>
</dbReference>
<feature type="signal peptide" evidence="1">
    <location>
        <begin position="1"/>
        <end position="22"/>
    </location>
</feature>
<keyword evidence="3" id="KW-1185">Reference proteome</keyword>
<proteinExistence type="predicted"/>
<protein>
    <recommendedName>
        <fullName evidence="4">Lipocalin-like domain-containing protein</fullName>
    </recommendedName>
</protein>
<sequence length="174" mass="19610">MNKNTFSLLAILIICLSFLSCGDDEKAERPTILGEWYTTGWFLDTGNEEIDDWINGLLRQDLKDFIIKREFIPIENGDGTIGAVYTTSKEIDSPNGPDFRSRQGTYKIEGNVIYLDEEQFNTSEATIQIGEKIMITEIKVDKAYLTTLLSVLFSLTSSQIPDGTTGTLKMYEAR</sequence>
<evidence type="ECO:0000256" key="1">
    <source>
        <dbReference type="SAM" id="SignalP"/>
    </source>
</evidence>
<dbReference type="EMBL" id="JACIEP010000006">
    <property type="protein sequence ID" value="MBB4036167.1"/>
    <property type="molecule type" value="Genomic_DNA"/>
</dbReference>
<evidence type="ECO:0000313" key="2">
    <source>
        <dbReference type="EMBL" id="MBB4036167.1"/>
    </source>
</evidence>
<dbReference type="RefSeq" id="WP_183307075.1">
    <property type="nucleotide sequence ID" value="NZ_JACIEP010000006.1"/>
</dbReference>
<evidence type="ECO:0000313" key="3">
    <source>
        <dbReference type="Proteomes" id="UP000555103"/>
    </source>
</evidence>
<comment type="caution">
    <text evidence="2">The sequence shown here is derived from an EMBL/GenBank/DDBJ whole genome shotgun (WGS) entry which is preliminary data.</text>
</comment>
<reference evidence="2 3" key="1">
    <citation type="submission" date="2020-08" db="EMBL/GenBank/DDBJ databases">
        <title>Genomic Encyclopedia of Type Strains, Phase IV (KMG-IV): sequencing the most valuable type-strain genomes for metagenomic binning, comparative biology and taxonomic classification.</title>
        <authorList>
            <person name="Goeker M."/>
        </authorList>
    </citation>
    <scope>NUCLEOTIDE SEQUENCE [LARGE SCALE GENOMIC DNA]</scope>
    <source>
        <strain evidence="2 3">DSM 104969</strain>
    </source>
</reference>
<organism evidence="2 3">
    <name type="scientific">Dysgonomonas hofstadii</name>
    <dbReference type="NCBI Taxonomy" id="637886"/>
    <lineage>
        <taxon>Bacteria</taxon>
        <taxon>Pseudomonadati</taxon>
        <taxon>Bacteroidota</taxon>
        <taxon>Bacteroidia</taxon>
        <taxon>Bacteroidales</taxon>
        <taxon>Dysgonomonadaceae</taxon>
        <taxon>Dysgonomonas</taxon>
    </lineage>
</organism>
<accession>A0A840CJE3</accession>
<dbReference type="AlphaFoldDB" id="A0A840CJE3"/>
<name>A0A840CJE3_9BACT</name>